<dbReference type="Proteomes" id="UP000053593">
    <property type="component" value="Unassembled WGS sequence"/>
</dbReference>
<feature type="compositionally biased region" description="Basic residues" evidence="1">
    <location>
        <begin position="450"/>
        <end position="465"/>
    </location>
</feature>
<feature type="compositionally biased region" description="Basic and acidic residues" evidence="1">
    <location>
        <begin position="473"/>
        <end position="486"/>
    </location>
</feature>
<sequence>MPKRIPTPPTDNNTIYFTAVSPYPLNANWEVKADQITFSRWIASFIPKATLIAIMYKPTARGMVLIEVDRAFTEHHILLGMHEWSKFLKRPTAEEAHRTTQIYYSTYNNHRAAQKDGWKTIHVVDSWFDGWPPRNSPIRNPYPKTAWCDLPPEDKTNKNMCRPLPVAYFPPPEKAAKPVVGSGAWVDSLNTPSPYSPEVQRTVWNRGPPSLPVRKSASTTTPIVPVRANPASATRAPTNVWGSQKPATLSPSSSAPAPTPVKAPQGVWAARSSAVASSSKISNPSTAPQRPPGLTASRSSAPSAPPGLTRGGKGRSGSIVSSSSSSELDWASEVAAASAIDSNSRYEQLVSETEELIVSDSLEKALNGDEDQDPEVFDVGLEMSSTSVPVYQAQQEDIKENLWSNYVPPAEKEEELCPVHGVVCSKGICQAASKKEREKRDSERLGRGGSRGRSRGRGRGGRGRSRVAGGRAKGNDDRQAAPRPRADSTGGSTSSPASSNPVSRANSVIAPVPTFNHDDDEDPWGD</sequence>
<feature type="compositionally biased region" description="Low complexity" evidence="1">
    <location>
        <begin position="488"/>
        <end position="508"/>
    </location>
</feature>
<evidence type="ECO:0000313" key="2">
    <source>
        <dbReference type="EMBL" id="KIK60934.1"/>
    </source>
</evidence>
<keyword evidence="3" id="KW-1185">Reference proteome</keyword>
<dbReference type="HOGENOM" id="CLU_022953_0_0_1"/>
<organism evidence="2 3">
    <name type="scientific">Collybiopsis luxurians FD-317 M1</name>
    <dbReference type="NCBI Taxonomy" id="944289"/>
    <lineage>
        <taxon>Eukaryota</taxon>
        <taxon>Fungi</taxon>
        <taxon>Dikarya</taxon>
        <taxon>Basidiomycota</taxon>
        <taxon>Agaricomycotina</taxon>
        <taxon>Agaricomycetes</taxon>
        <taxon>Agaricomycetidae</taxon>
        <taxon>Agaricales</taxon>
        <taxon>Marasmiineae</taxon>
        <taxon>Omphalotaceae</taxon>
        <taxon>Collybiopsis</taxon>
        <taxon>Collybiopsis luxurians</taxon>
    </lineage>
</organism>
<feature type="compositionally biased region" description="Low complexity" evidence="1">
    <location>
        <begin position="316"/>
        <end position="325"/>
    </location>
</feature>
<gene>
    <name evidence="2" type="ORF">GYMLUDRAFT_73705</name>
</gene>
<dbReference type="EMBL" id="KN834773">
    <property type="protein sequence ID" value="KIK60934.1"/>
    <property type="molecule type" value="Genomic_DNA"/>
</dbReference>
<feature type="compositionally biased region" description="Low complexity" evidence="1">
    <location>
        <begin position="245"/>
        <end position="285"/>
    </location>
</feature>
<reference evidence="2 3" key="1">
    <citation type="submission" date="2014-04" db="EMBL/GenBank/DDBJ databases">
        <title>Evolutionary Origins and Diversification of the Mycorrhizal Mutualists.</title>
        <authorList>
            <consortium name="DOE Joint Genome Institute"/>
            <consortium name="Mycorrhizal Genomics Consortium"/>
            <person name="Kohler A."/>
            <person name="Kuo A."/>
            <person name="Nagy L.G."/>
            <person name="Floudas D."/>
            <person name="Copeland A."/>
            <person name="Barry K.W."/>
            <person name="Cichocki N."/>
            <person name="Veneault-Fourrey C."/>
            <person name="LaButti K."/>
            <person name="Lindquist E.A."/>
            <person name="Lipzen A."/>
            <person name="Lundell T."/>
            <person name="Morin E."/>
            <person name="Murat C."/>
            <person name="Riley R."/>
            <person name="Ohm R."/>
            <person name="Sun H."/>
            <person name="Tunlid A."/>
            <person name="Henrissat B."/>
            <person name="Grigoriev I.V."/>
            <person name="Hibbett D.S."/>
            <person name="Martin F."/>
        </authorList>
    </citation>
    <scope>NUCLEOTIDE SEQUENCE [LARGE SCALE GENOMIC DNA]</scope>
    <source>
        <strain evidence="2 3">FD-317 M1</strain>
    </source>
</reference>
<feature type="region of interest" description="Disordered" evidence="1">
    <location>
        <begin position="193"/>
        <end position="325"/>
    </location>
</feature>
<dbReference type="AlphaFoldDB" id="A0A0D0CEI2"/>
<dbReference type="OrthoDB" id="3243413at2759"/>
<accession>A0A0D0CEI2</accession>
<proteinExistence type="predicted"/>
<feature type="region of interest" description="Disordered" evidence="1">
    <location>
        <begin position="428"/>
        <end position="526"/>
    </location>
</feature>
<evidence type="ECO:0000313" key="3">
    <source>
        <dbReference type="Proteomes" id="UP000053593"/>
    </source>
</evidence>
<feature type="compositionally biased region" description="Basic and acidic residues" evidence="1">
    <location>
        <begin position="433"/>
        <end position="446"/>
    </location>
</feature>
<evidence type="ECO:0000256" key="1">
    <source>
        <dbReference type="SAM" id="MobiDB-lite"/>
    </source>
</evidence>
<name>A0A0D0CEI2_9AGAR</name>
<protein>
    <submittedName>
        <fullName evidence="2">Uncharacterized protein</fullName>
    </submittedName>
</protein>
<feature type="compositionally biased region" description="Polar residues" evidence="1">
    <location>
        <begin position="231"/>
        <end position="242"/>
    </location>
</feature>